<keyword evidence="1" id="KW-0732">Signal</keyword>
<dbReference type="NCBIfam" id="TIGR04215">
    <property type="entry name" value="choice_anch_A"/>
    <property type="match status" value="1"/>
</dbReference>
<dbReference type="InterPro" id="IPR026588">
    <property type="entry name" value="Choice_anch_A"/>
</dbReference>
<dbReference type="Proteomes" id="UP000443353">
    <property type="component" value="Unassembled WGS sequence"/>
</dbReference>
<evidence type="ECO:0000259" key="2">
    <source>
        <dbReference type="Pfam" id="PF07589"/>
    </source>
</evidence>
<evidence type="ECO:0000313" key="4">
    <source>
        <dbReference type="EMBL" id="MVW60949.1"/>
    </source>
</evidence>
<comment type="caution">
    <text evidence="4">The sequence shown here is derived from an EMBL/GenBank/DDBJ whole genome shotgun (WGS) entry which is preliminary data.</text>
</comment>
<accession>A0A7X3K7J0</accession>
<dbReference type="Pfam" id="PF20597">
    <property type="entry name" value="pAdhesive_15"/>
    <property type="match status" value="1"/>
</dbReference>
<dbReference type="AlphaFoldDB" id="A0A7X3K7J0"/>
<feature type="domain" description="Choice-of-anchor A" evidence="3">
    <location>
        <begin position="33"/>
        <end position="263"/>
    </location>
</feature>
<dbReference type="NCBIfam" id="TIGR02595">
    <property type="entry name" value="PEP_CTERM"/>
    <property type="match status" value="1"/>
</dbReference>
<dbReference type="InterPro" id="IPR013424">
    <property type="entry name" value="Ice-binding_C"/>
</dbReference>
<gene>
    <name evidence="4" type="ORF">GPY61_13525</name>
</gene>
<sequence>MRIAPLALAIAVLGSGSAHATVLDLMAPVGGANLYAIHDFTAPSSDVEGAVVAGGNVTVSSYSINHNGKNAFGKDGYALVAGGNLSLTGGSIENGKAYVGGTTGLTWAATPQMAATNPVDFNGATSYYKGVADALSDLDPTGAVTRLWSGVQVTGSGRGGVDIFNVSSDLFATSSSWTLDKLVPGETLVFNVSGNAGTFNNGGISFEPLAGYNVLFNFYEAKTIDVRGVIGSVLAPYATQSANWGVINGNVVVDTWSSTVQVNSNHYFNPVDIAGLKLEKGGDAASAHVPEPGSIALVVAGLVAVGVTRRRRQLD</sequence>
<reference evidence="4 5" key="1">
    <citation type="submission" date="2019-12" db="EMBL/GenBank/DDBJ databases">
        <authorList>
            <person name="Li C."/>
            <person name="Zhao J."/>
        </authorList>
    </citation>
    <scope>NUCLEOTIDE SEQUENCE [LARGE SCALE GENOMIC DNA]</scope>
    <source>
        <strain evidence="4 5">NEAU-DD11</strain>
    </source>
</reference>
<feature type="domain" description="Ice-binding protein C-terminal" evidence="2">
    <location>
        <begin position="289"/>
        <end position="312"/>
    </location>
</feature>
<keyword evidence="5" id="KW-1185">Reference proteome</keyword>
<protein>
    <submittedName>
        <fullName evidence="4">Choice-of-anchor A family protein</fullName>
    </submittedName>
</protein>
<feature type="chain" id="PRO_5030821483" evidence="1">
    <location>
        <begin position="21"/>
        <end position="315"/>
    </location>
</feature>
<proteinExistence type="predicted"/>
<evidence type="ECO:0000256" key="1">
    <source>
        <dbReference type="SAM" id="SignalP"/>
    </source>
</evidence>
<dbReference type="RefSeq" id="WP_056328376.1">
    <property type="nucleotide sequence ID" value="NZ_WSES01000004.1"/>
</dbReference>
<organism evidence="4 5">
    <name type="scientific">Massilia cellulosiltytica</name>
    <dbReference type="NCBI Taxonomy" id="2683234"/>
    <lineage>
        <taxon>Bacteria</taxon>
        <taxon>Pseudomonadati</taxon>
        <taxon>Pseudomonadota</taxon>
        <taxon>Betaproteobacteria</taxon>
        <taxon>Burkholderiales</taxon>
        <taxon>Oxalobacteraceae</taxon>
        <taxon>Telluria group</taxon>
        <taxon>Massilia</taxon>
    </lineage>
</organism>
<feature type="signal peptide" evidence="1">
    <location>
        <begin position="1"/>
        <end position="20"/>
    </location>
</feature>
<evidence type="ECO:0000313" key="5">
    <source>
        <dbReference type="Proteomes" id="UP000443353"/>
    </source>
</evidence>
<evidence type="ECO:0000259" key="3">
    <source>
        <dbReference type="Pfam" id="PF20597"/>
    </source>
</evidence>
<dbReference type="Pfam" id="PF07589">
    <property type="entry name" value="PEP-CTERM"/>
    <property type="match status" value="1"/>
</dbReference>
<dbReference type="EMBL" id="WSES01000004">
    <property type="protein sequence ID" value="MVW60949.1"/>
    <property type="molecule type" value="Genomic_DNA"/>
</dbReference>
<name>A0A7X3K7J0_9BURK</name>